<dbReference type="Gene3D" id="2.30.38.10">
    <property type="entry name" value="Luciferase, Domain 3"/>
    <property type="match status" value="2"/>
</dbReference>
<evidence type="ECO:0000259" key="5">
    <source>
        <dbReference type="PROSITE" id="PS50075"/>
    </source>
</evidence>
<dbReference type="InterPro" id="IPR029058">
    <property type="entry name" value="AB_hydrolase_fold"/>
</dbReference>
<dbReference type="InterPro" id="IPR001242">
    <property type="entry name" value="Condensation_dom"/>
</dbReference>
<sequence length="2387" mass="257935">MKQSRIEDVLPLGPLQEGLLFHALYDTEGIDPYTVQSVFHLEGDIDTEALRAAGRALLKRHAVLRAGFRHKGGESPVQVIRREVPLPWQEHDLSTIADEERREDAVRRVVDEDRIRRFDMARPPLMRFTLVRMGPRDHRLLLTKHHILMDGWSSPIVAGEFFELYARGGDASGLPPVTPYRDYLAWLAGQDTAAAEAAWRTALAGLAEPTLLAPRATGHAEVVPEELSASLSAGLTEGLTALARSRGWTLNTVVQGAWGLLLASLTGRDDVVFGTTVSGRPPEVPGVETMVGLFINTLPVRVRLDPAESLARLLGRLQDQHTELMDHQHLGLTRIQGLAGVGTLFDTLVLFENYRVDSGAVESSLAGARVTGGSGRDATHYPLSLAMAPGPTMLLKVGYRPDVFDRATVASLVDRLTRFFEAVVADPGQLVGRVDALDPAVRRQVLVDWNDTAREVPATTLPGMFQEQVARTPDQLAVVHGDTALSYAALNERANRLAHHLISLGAGPEQLVALSLPRNDRTLVAVLAVLKSGAGYLPIDPKYPADRIAYIVRDAAPALVLTESGVDAALPATGHRVVVLDDPETERALESAPATDPADGERRTPLHPASPAYVIYTSGSTGRPKGVAVPHRAVVNLAAWARTALGPERLTRLLFTTSLSFDVSVFEMFGTLMSGGTLEVLDDLLALAERPTAQQPGTAVSAVPSALAQLVGQGDVRLTADTVLLCGERLGTQAAVDIQKTLSAGRLANVYGPTEATVYATAWDTDTPVESAPPIGRPLHNYRALVLDRWLRPVAPGTDGELYLAGEGVARGYLNRPGLTAERFVADPYGPAGSRMYRTGDRARWTPDGLLECLGRTDDQVKLRGFRIELGEIESVMAAHPGVGHAAAVVREDQEGDRRLVGYVVADPGSRPDVAALRTRLAATLPEYMVPSAFVTLPELPMTANGKLDRKALPAPEVAGASARPPRSPQEEILCGLFAEVLGVERVGVDDNFFDLGGHSLLATRLVSRVRSALGVELAIRSLFEAATPARLAGLLAGAGTARTPLTAQPRPAELPLSFAQRRLWFLDRLGDDRGAYHIPTAMRLAGQVDRDALEAALRDVVARHESLRTVFRETDGVPRQVVLDSSGISLGHSEVREEELPDALNAEVTAHFELAAAIPVRARLFTLGETDHVLLVTIHHIASDGWSMGPLARDLSTAYVARLRGDAPDWRELPVHYADFTLWQREVLGEEADPDSPIARQLAYWKESLDRLPEELALPADRPRPAVASGRGGAVVFRIDPGLHASLAQLARAGRATLFMVLQTGLATLLDRLGGGTDIPIGTPVAGRTDEALDDLIGFFVNTLVLRTDTSGAPTFKELIQRVRERDLSAFAHQDVPFERLVEVLNPERSQARHPLFQVLLTLQNTADTDVVLPGLNATPQPVAVDISKFDLSLELSEELLADGGADGIDGVLRYSTDLFDHGTAEALAERLVRVLRTMAATPDTSIADVDVLTAEERERILRGWNDTAHQVPATTLPALFEERAARTPDRPALVFEGTTLGYAELNARANRLARLLIERGVGPEKYVGIAVPRSMELVVALLAVVKTGAAYVPVDPGYPADRIRFMLADAAPALLLTTTETAAGLPVGESVPVLALDAPGTLDTLAGLPAGDVSDGERRAPLHPASPAYVIYTSGSTGRPKGVMVPHEGIVNRLAWMQARYGLTDEDRVLQKTPAGFDVSVWEFFWPLLEGAALVVARPEGHKDPAYLAELIRAEGVTTVHFVPSMLQVFLQEPDAARCTGLRRVLCSGEALPREVQDEFLRTLDAELHNLYGPTEASVDVTSWECERAAAPGPVPIGRPVWNTRLYVLDDALRPVPPGVPGDLYLAGVQLARGYLGRPGLSAERFVADPFSTGGGRMYRTGDVARWRHDGALDFLGRADDQVKLRGFRIELGEIEAVLARHAEVAHTAVVVREDQPGDRRLVAYVVTPAAGGAPTAGGAPAAGGATTPSAPDPAALRDHLAAEVPEYMVPSAFVTLPELPLTPNGKLDRKALPAPEAPADAEGRAPRNVREQILCGVFADVLGLPRVGIDDNFFELGGHSLLMVRLANQVRLAFGVDLTIRTVLNTPTVAGLAERLYELDHGDDLDVLLPIRPQGSLPPLFCVHPGTGVGWPYTRLIPEVDRDRPIYAFQARGLRDLAELPGSIEEAIEDYLGTIREIQPHGPYHLLGWSLGAPIAQGIATRLQASGEEVALLMSLDGYPMDAAPVNAEPWSQQQFLLDLLEVAGIDLGHDGPLDRDEVMAAIREEGSPFATLSAAQSENMFRIYRNFAVVSEAFTPDRFTGDMVFFRATRSSEELGLHPHTWDRYVDGRVEVHDIECVHGEMTQPVAMRVIGPILRERLRTGD</sequence>
<dbReference type="CDD" id="cd05930">
    <property type="entry name" value="A_NRPS"/>
    <property type="match status" value="1"/>
</dbReference>
<dbReference type="InterPro" id="IPR025110">
    <property type="entry name" value="AMP-bd_C"/>
</dbReference>
<dbReference type="RefSeq" id="WP_201852728.1">
    <property type="nucleotide sequence ID" value="NZ_JAERRG010000008.1"/>
</dbReference>
<dbReference type="InterPro" id="IPR020845">
    <property type="entry name" value="AMP-binding_CS"/>
</dbReference>
<keyword evidence="7" id="KW-1185">Reference proteome</keyword>
<keyword evidence="2" id="KW-0596">Phosphopantetheine</keyword>
<dbReference type="NCBIfam" id="NF003417">
    <property type="entry name" value="PRK04813.1"/>
    <property type="match status" value="2"/>
</dbReference>
<dbReference type="CDD" id="cd19543">
    <property type="entry name" value="DCL_NRPS"/>
    <property type="match status" value="1"/>
</dbReference>
<dbReference type="CDD" id="cd19540">
    <property type="entry name" value="LCL_NRPS-like"/>
    <property type="match status" value="1"/>
</dbReference>
<dbReference type="PROSITE" id="PS00455">
    <property type="entry name" value="AMP_BINDING"/>
    <property type="match status" value="2"/>
</dbReference>
<dbReference type="Pfam" id="PF13193">
    <property type="entry name" value="AMP-binding_C"/>
    <property type="match status" value="2"/>
</dbReference>
<feature type="region of interest" description="Disordered" evidence="4">
    <location>
        <begin position="2028"/>
        <end position="2048"/>
    </location>
</feature>
<dbReference type="SUPFAM" id="SSF53474">
    <property type="entry name" value="alpha/beta-Hydrolases"/>
    <property type="match status" value="1"/>
</dbReference>
<dbReference type="EMBL" id="JAERRG010000008">
    <property type="protein sequence ID" value="MBL1114912.1"/>
    <property type="molecule type" value="Genomic_DNA"/>
</dbReference>
<dbReference type="InterPro" id="IPR023213">
    <property type="entry name" value="CAT-like_dom_sf"/>
</dbReference>
<dbReference type="Pfam" id="PF00668">
    <property type="entry name" value="Condensation"/>
    <property type="match status" value="2"/>
</dbReference>
<dbReference type="PANTHER" id="PTHR45527">
    <property type="entry name" value="NONRIBOSOMAL PEPTIDE SYNTHETASE"/>
    <property type="match status" value="1"/>
</dbReference>
<dbReference type="Proteomes" id="UP000621510">
    <property type="component" value="Unassembled WGS sequence"/>
</dbReference>
<dbReference type="Gene3D" id="1.10.1200.10">
    <property type="entry name" value="ACP-like"/>
    <property type="match status" value="1"/>
</dbReference>
<dbReference type="CDD" id="cd17646">
    <property type="entry name" value="A_NRPS_AB3403-like"/>
    <property type="match status" value="1"/>
</dbReference>
<dbReference type="Pfam" id="PF00550">
    <property type="entry name" value="PP-binding"/>
    <property type="match status" value="2"/>
</dbReference>
<dbReference type="InterPro" id="IPR036736">
    <property type="entry name" value="ACP-like_sf"/>
</dbReference>
<evidence type="ECO:0000313" key="7">
    <source>
        <dbReference type="Proteomes" id="UP000621510"/>
    </source>
</evidence>
<dbReference type="InterPro" id="IPR045851">
    <property type="entry name" value="AMP-bd_C_sf"/>
</dbReference>
<keyword evidence="3" id="KW-0597">Phosphoprotein</keyword>
<feature type="region of interest" description="Disordered" evidence="4">
    <location>
        <begin position="1976"/>
        <end position="1995"/>
    </location>
</feature>
<dbReference type="SMART" id="SM00823">
    <property type="entry name" value="PKS_PP"/>
    <property type="match status" value="2"/>
</dbReference>
<evidence type="ECO:0000256" key="1">
    <source>
        <dbReference type="ARBA" id="ARBA00001957"/>
    </source>
</evidence>
<dbReference type="PROSITE" id="PS50075">
    <property type="entry name" value="CARRIER"/>
    <property type="match status" value="2"/>
</dbReference>
<protein>
    <submittedName>
        <fullName evidence="6">Amino acid adenylation domain-containing protein</fullName>
    </submittedName>
</protein>
<dbReference type="Gene3D" id="3.40.50.1820">
    <property type="entry name" value="alpha/beta hydrolase"/>
    <property type="match status" value="1"/>
</dbReference>
<dbReference type="InterPro" id="IPR009081">
    <property type="entry name" value="PP-bd_ACP"/>
</dbReference>
<dbReference type="InterPro" id="IPR006162">
    <property type="entry name" value="Ppantetheine_attach_site"/>
</dbReference>
<feature type="domain" description="Carrier" evidence="5">
    <location>
        <begin position="2048"/>
        <end position="2123"/>
    </location>
</feature>
<evidence type="ECO:0000313" key="6">
    <source>
        <dbReference type="EMBL" id="MBL1114912.1"/>
    </source>
</evidence>
<proteinExistence type="predicted"/>
<evidence type="ECO:0000256" key="2">
    <source>
        <dbReference type="ARBA" id="ARBA00022450"/>
    </source>
</evidence>
<dbReference type="PROSITE" id="PS00012">
    <property type="entry name" value="PHOSPHOPANTETHEINE"/>
    <property type="match status" value="2"/>
</dbReference>
<dbReference type="InterPro" id="IPR010071">
    <property type="entry name" value="AA_adenyl_dom"/>
</dbReference>
<dbReference type="Gene3D" id="3.30.559.10">
    <property type="entry name" value="Chloramphenicol acetyltransferase-like domain"/>
    <property type="match status" value="2"/>
</dbReference>
<evidence type="ECO:0000256" key="3">
    <source>
        <dbReference type="ARBA" id="ARBA00022553"/>
    </source>
</evidence>
<dbReference type="Pfam" id="PF00975">
    <property type="entry name" value="Thioesterase"/>
    <property type="match status" value="1"/>
</dbReference>
<dbReference type="Gene3D" id="3.40.50.980">
    <property type="match status" value="4"/>
</dbReference>
<name>A0ABS1PR72_9ACTN</name>
<feature type="region of interest" description="Disordered" evidence="4">
    <location>
        <begin position="583"/>
        <end position="607"/>
    </location>
</feature>
<organism evidence="6 7">
    <name type="scientific">Streptomyces endocoffeicus</name>
    <dbReference type="NCBI Taxonomy" id="2898945"/>
    <lineage>
        <taxon>Bacteria</taxon>
        <taxon>Bacillati</taxon>
        <taxon>Actinomycetota</taxon>
        <taxon>Actinomycetes</taxon>
        <taxon>Kitasatosporales</taxon>
        <taxon>Streptomycetaceae</taxon>
        <taxon>Streptomyces</taxon>
    </lineage>
</organism>
<dbReference type="SUPFAM" id="SSF56801">
    <property type="entry name" value="Acetyl-CoA synthetase-like"/>
    <property type="match status" value="2"/>
</dbReference>
<dbReference type="InterPro" id="IPR020806">
    <property type="entry name" value="PKS_PP-bd"/>
</dbReference>
<comment type="caution">
    <text evidence="6">The sequence shown here is derived from an EMBL/GenBank/DDBJ whole genome shotgun (WGS) entry which is preliminary data.</text>
</comment>
<reference evidence="6 7" key="1">
    <citation type="submission" date="2021-01" db="EMBL/GenBank/DDBJ databases">
        <title>WGS of actinomycetes isolated from Thailand.</title>
        <authorList>
            <person name="Thawai C."/>
        </authorList>
    </citation>
    <scope>NUCLEOTIDE SEQUENCE [LARGE SCALE GENOMIC DNA]</scope>
    <source>
        <strain evidence="6 7">CA3R110</strain>
    </source>
</reference>
<dbReference type="InterPro" id="IPR001031">
    <property type="entry name" value="Thioesterase"/>
</dbReference>
<dbReference type="InterPro" id="IPR000873">
    <property type="entry name" value="AMP-dep_synth/lig_dom"/>
</dbReference>
<dbReference type="SUPFAM" id="SSF52777">
    <property type="entry name" value="CoA-dependent acyltransferases"/>
    <property type="match status" value="4"/>
</dbReference>
<comment type="cofactor">
    <cofactor evidence="1">
        <name>pantetheine 4'-phosphate</name>
        <dbReference type="ChEBI" id="CHEBI:47942"/>
    </cofactor>
</comment>
<accession>A0ABS1PR72</accession>
<dbReference type="SUPFAM" id="SSF47336">
    <property type="entry name" value="ACP-like"/>
    <property type="match status" value="2"/>
</dbReference>
<dbReference type="Gene3D" id="3.30.559.30">
    <property type="entry name" value="Nonribosomal peptide synthetase, condensation domain"/>
    <property type="match status" value="2"/>
</dbReference>
<feature type="domain" description="Carrier" evidence="5">
    <location>
        <begin position="965"/>
        <end position="1040"/>
    </location>
</feature>
<dbReference type="Pfam" id="PF00501">
    <property type="entry name" value="AMP-binding"/>
    <property type="match status" value="2"/>
</dbReference>
<evidence type="ECO:0000256" key="4">
    <source>
        <dbReference type="SAM" id="MobiDB-lite"/>
    </source>
</evidence>
<dbReference type="PANTHER" id="PTHR45527:SF1">
    <property type="entry name" value="FATTY ACID SYNTHASE"/>
    <property type="match status" value="1"/>
</dbReference>
<dbReference type="NCBIfam" id="TIGR01733">
    <property type="entry name" value="AA-adenyl-dom"/>
    <property type="match status" value="2"/>
</dbReference>
<dbReference type="Gene3D" id="3.30.300.30">
    <property type="match status" value="2"/>
</dbReference>
<gene>
    <name evidence="6" type="ORF">JK364_21300</name>
</gene>